<comment type="caution">
    <text evidence="1">The sequence shown here is derived from an EMBL/GenBank/DDBJ whole genome shotgun (WGS) entry which is preliminary data.</text>
</comment>
<proteinExistence type="predicted"/>
<dbReference type="EMBL" id="CBLY010000002">
    <property type="protein sequence ID" value="CDG32951.1"/>
    <property type="molecule type" value="Genomic_DNA"/>
</dbReference>
<reference evidence="1 2" key="2">
    <citation type="journal article" date="2014" name="PLoS ONE">
        <title>Evolution of mitochondria reconstructed from the energy metabolism of living bacteria.</title>
        <authorList>
            <person name="Degli Esposti M."/>
            <person name="Chouaia B."/>
            <person name="Comandatore F."/>
            <person name="Crotti E."/>
            <person name="Sassera D."/>
            <person name="Lievens P.M."/>
            <person name="Daffonchio D."/>
            <person name="Bandi C."/>
        </authorList>
    </citation>
    <scope>NUCLEOTIDE SEQUENCE [LARGE SCALE GENOMIC DNA]</scope>
    <source>
        <strain evidence="2">AM169</strain>
    </source>
</reference>
<name>A0A7U7G4G5_9PROT</name>
<reference evidence="1 2" key="1">
    <citation type="journal article" date="2014" name="Genome Biol. Evol.">
        <title>Acetic acid bacteria genomes reveal functional traits for adaptation to life in insect guts.</title>
        <authorList>
            <person name="Chouaia B."/>
            <person name="Gaiarsa S."/>
            <person name="Crotti E."/>
            <person name="Comandatore F."/>
            <person name="Degli Esposti M."/>
            <person name="Ricci I."/>
            <person name="Alma A."/>
            <person name="Favia G."/>
            <person name="Bandi C."/>
            <person name="Daffonchio D."/>
        </authorList>
    </citation>
    <scope>NUCLEOTIDE SEQUENCE [LARGE SCALE GENOMIC DNA]</scope>
    <source>
        <strain evidence="2">AM169</strain>
    </source>
</reference>
<organism evidence="1 2">
    <name type="scientific">Parasaccharibacter apium</name>
    <dbReference type="NCBI Taxonomy" id="1510841"/>
    <lineage>
        <taxon>Bacteria</taxon>
        <taxon>Pseudomonadati</taxon>
        <taxon>Pseudomonadota</taxon>
        <taxon>Alphaproteobacteria</taxon>
        <taxon>Acetobacterales</taxon>
        <taxon>Acetobacteraceae</taxon>
        <taxon>Parasaccharibacter</taxon>
    </lineage>
</organism>
<gene>
    <name evidence="1" type="ORF">SACS_0213</name>
</gene>
<evidence type="ECO:0000313" key="1">
    <source>
        <dbReference type="EMBL" id="CDG32951.1"/>
    </source>
</evidence>
<dbReference type="Proteomes" id="UP000027590">
    <property type="component" value="Unassembled WGS sequence"/>
</dbReference>
<accession>A0A7U7G4G5</accession>
<dbReference type="AlphaFoldDB" id="A0A7U7G4G5"/>
<sequence length="40" mass="4619">MMAGFSARRGYVLKKYDKNAFEGWTAEAGFNKCQVAVWRM</sequence>
<evidence type="ECO:0000313" key="2">
    <source>
        <dbReference type="Proteomes" id="UP000027590"/>
    </source>
</evidence>
<protein>
    <submittedName>
        <fullName evidence="1">Uncharacterized protein</fullName>
    </submittedName>
</protein>